<dbReference type="InterPro" id="IPR013785">
    <property type="entry name" value="Aldolase_TIM"/>
</dbReference>
<dbReference type="UniPathway" id="UPA00782"/>
<comment type="cofactor">
    <cofactor evidence="1">
        <name>[4Fe-4S] cluster</name>
        <dbReference type="ChEBI" id="CHEBI:49883"/>
    </cofactor>
</comment>
<dbReference type="InterPro" id="IPR023885">
    <property type="entry name" value="4Fe4S-binding_SPASM_dom"/>
</dbReference>
<keyword evidence="4" id="KW-0479">Metal-binding</keyword>
<evidence type="ECO:0000256" key="3">
    <source>
        <dbReference type="ARBA" id="ARBA00022691"/>
    </source>
</evidence>
<dbReference type="GO" id="GO:0016491">
    <property type="term" value="F:oxidoreductase activity"/>
    <property type="evidence" value="ECO:0007669"/>
    <property type="project" value="InterPro"/>
</dbReference>
<dbReference type="NCBIfam" id="TIGR04085">
    <property type="entry name" value="rSAM_more_4Fe4S"/>
    <property type="match status" value="1"/>
</dbReference>
<gene>
    <name evidence="8" type="ORF">ENQ77_05765</name>
</gene>
<keyword evidence="2" id="KW-0004">4Fe-4S</keyword>
<dbReference type="SFLD" id="SFLDG01386">
    <property type="entry name" value="main_SPASM_domain-containing"/>
    <property type="match status" value="1"/>
</dbReference>
<dbReference type="AlphaFoldDB" id="A0A7C2NZR2"/>
<comment type="caution">
    <text evidence="8">The sequence shown here is derived from an EMBL/GenBank/DDBJ whole genome shotgun (WGS) entry which is preliminary data.</text>
</comment>
<dbReference type="PANTHER" id="PTHR43787">
    <property type="entry name" value="FEMO COFACTOR BIOSYNTHESIS PROTEIN NIFB-RELATED"/>
    <property type="match status" value="1"/>
</dbReference>
<reference evidence="8" key="1">
    <citation type="journal article" date="2020" name="mSystems">
        <title>Genome- and Community-Level Interaction Insights into Carbon Utilization and Element Cycling Functions of Hydrothermarchaeota in Hydrothermal Sediment.</title>
        <authorList>
            <person name="Zhou Z."/>
            <person name="Liu Y."/>
            <person name="Xu W."/>
            <person name="Pan J."/>
            <person name="Luo Z.H."/>
            <person name="Li M."/>
        </authorList>
    </citation>
    <scope>NUCLEOTIDE SEQUENCE [LARGE SCALE GENOMIC DNA]</scope>
    <source>
        <strain evidence="8">SpSt-34</strain>
    </source>
</reference>
<evidence type="ECO:0000256" key="5">
    <source>
        <dbReference type="ARBA" id="ARBA00023004"/>
    </source>
</evidence>
<feature type="domain" description="Radical SAM core" evidence="7">
    <location>
        <begin position="81"/>
        <end position="314"/>
    </location>
</feature>
<dbReference type="GO" id="GO:0051539">
    <property type="term" value="F:4 iron, 4 sulfur cluster binding"/>
    <property type="evidence" value="ECO:0007669"/>
    <property type="project" value="UniProtKB-KW"/>
</dbReference>
<dbReference type="SFLD" id="SFLDS00029">
    <property type="entry name" value="Radical_SAM"/>
    <property type="match status" value="1"/>
</dbReference>
<dbReference type="Gene3D" id="3.20.20.70">
    <property type="entry name" value="Aldolase class I"/>
    <property type="match status" value="1"/>
</dbReference>
<dbReference type="Pfam" id="PF04055">
    <property type="entry name" value="Radical_SAM"/>
    <property type="match status" value="1"/>
</dbReference>
<dbReference type="InterPro" id="IPR058240">
    <property type="entry name" value="rSAM_sf"/>
</dbReference>
<name>A0A7C2NZR2_UNCW3</name>
<dbReference type="CDD" id="cd01335">
    <property type="entry name" value="Radical_SAM"/>
    <property type="match status" value="1"/>
</dbReference>
<proteinExistence type="predicted"/>
<evidence type="ECO:0000256" key="4">
    <source>
        <dbReference type="ARBA" id="ARBA00022723"/>
    </source>
</evidence>
<dbReference type="SFLD" id="SFLDG01067">
    <property type="entry name" value="SPASM/twitch_domain_containing"/>
    <property type="match status" value="1"/>
</dbReference>
<evidence type="ECO:0000256" key="6">
    <source>
        <dbReference type="ARBA" id="ARBA00023014"/>
    </source>
</evidence>
<evidence type="ECO:0000256" key="2">
    <source>
        <dbReference type="ARBA" id="ARBA00022485"/>
    </source>
</evidence>
<accession>A0A7C2NZR2</accession>
<dbReference type="PANTHER" id="PTHR43787:SF3">
    <property type="entry name" value="ARYLSULFATASE REGULATORY PROTEIN"/>
    <property type="match status" value="1"/>
</dbReference>
<protein>
    <submittedName>
        <fullName evidence="8">SPASM domain-containing protein</fullName>
    </submittedName>
</protein>
<dbReference type="InterPro" id="IPR007197">
    <property type="entry name" value="rSAM"/>
</dbReference>
<evidence type="ECO:0000256" key="1">
    <source>
        <dbReference type="ARBA" id="ARBA00001966"/>
    </source>
</evidence>
<sequence>MGFHKNFYNIEIEHEDGLLLYNILTKNFVLLDKQYEEFYRKFPEINDEKILQEFIDAGFIVDNRFDEKGYYLRNFFMSRYYSRKLLFTVVPTTGCNFGCYYCFESGIKNVKLSEETKKKVFEFIREKIDAFKPEDVSLSFYGGEPLLCKDELFEFGQFFAGLSGKLGFKFSSDIVTNGYLFDVETARELIEKVSLKSAQITLDGPPEIHDRRRLLKNGSGTFERIFENVKNVVEAFPDFVVRIRVNVDKVNIDYIEGLLKLLASIKKDKLEVYFSPVTGEKDKIDFGENLFGDEEYGKVYAEKIVPLLYKYGFPYEVYPELSYVFCAGITPFHYLIDADGSIKKCFDLVGRDRESIGYVDNYREDARSVLKWENLKILDKECYNCKYLPVCGGGCPLYKLKTGKNRCEIWRYSLELLLKTIYNLKEHSFASK</sequence>
<dbReference type="InterPro" id="IPR023867">
    <property type="entry name" value="Sulphatase_maturase_rSAM"/>
</dbReference>
<evidence type="ECO:0000259" key="7">
    <source>
        <dbReference type="PROSITE" id="PS51918"/>
    </source>
</evidence>
<keyword evidence="3" id="KW-0949">S-adenosyl-L-methionine</keyword>
<dbReference type="SUPFAM" id="SSF102114">
    <property type="entry name" value="Radical SAM enzymes"/>
    <property type="match status" value="1"/>
</dbReference>
<keyword evidence="6" id="KW-0411">Iron-sulfur</keyword>
<dbReference type="SFLD" id="SFLDG01384">
    <property type="entry name" value="thioether_bond_formation_requi"/>
    <property type="match status" value="1"/>
</dbReference>
<dbReference type="EMBL" id="DSOL01000160">
    <property type="protein sequence ID" value="HEN28150.1"/>
    <property type="molecule type" value="Genomic_DNA"/>
</dbReference>
<organism evidence="8">
    <name type="scientific">candidate division WOR-3 bacterium</name>
    <dbReference type="NCBI Taxonomy" id="2052148"/>
    <lineage>
        <taxon>Bacteria</taxon>
        <taxon>Bacteria division WOR-3</taxon>
    </lineage>
</organism>
<dbReference type="PROSITE" id="PS51918">
    <property type="entry name" value="RADICAL_SAM"/>
    <property type="match status" value="1"/>
</dbReference>
<keyword evidence="5" id="KW-0408">Iron</keyword>
<dbReference type="GO" id="GO:0046872">
    <property type="term" value="F:metal ion binding"/>
    <property type="evidence" value="ECO:0007669"/>
    <property type="project" value="UniProtKB-KW"/>
</dbReference>
<evidence type="ECO:0000313" key="8">
    <source>
        <dbReference type="EMBL" id="HEN28150.1"/>
    </source>
</evidence>